<evidence type="ECO:0000313" key="4">
    <source>
        <dbReference type="Proteomes" id="UP000028931"/>
    </source>
</evidence>
<feature type="transmembrane region" description="Helical" evidence="1">
    <location>
        <begin position="31"/>
        <end position="52"/>
    </location>
</feature>
<dbReference type="GO" id="GO:0016020">
    <property type="term" value="C:membrane"/>
    <property type="evidence" value="ECO:0007669"/>
    <property type="project" value="InterPro"/>
</dbReference>
<accession>A0A077FFI3</accession>
<name>A0A077FFI3_9PSED</name>
<evidence type="ECO:0000259" key="2">
    <source>
        <dbReference type="Pfam" id="PF00892"/>
    </source>
</evidence>
<dbReference type="SUPFAM" id="SSF103481">
    <property type="entry name" value="Multidrug resistance efflux transporter EmrE"/>
    <property type="match status" value="2"/>
</dbReference>
<dbReference type="OrthoDB" id="7216522at2"/>
<dbReference type="AlphaFoldDB" id="A0A077FFI3"/>
<dbReference type="HOGENOM" id="CLU_058004_1_0_6"/>
<feature type="transmembrane region" description="Helical" evidence="1">
    <location>
        <begin position="280"/>
        <end position="298"/>
    </location>
</feature>
<feature type="transmembrane region" description="Helical" evidence="1">
    <location>
        <begin position="222"/>
        <end position="243"/>
    </location>
</feature>
<dbReference type="RefSeq" id="WP_038613290.1">
    <property type="nucleotide sequence ID" value="NZ_CP009048.1"/>
</dbReference>
<keyword evidence="1" id="KW-0812">Transmembrane</keyword>
<evidence type="ECO:0000313" key="3">
    <source>
        <dbReference type="EMBL" id="AIL62859.1"/>
    </source>
</evidence>
<feature type="domain" description="EamA" evidence="2">
    <location>
        <begin position="152"/>
        <end position="297"/>
    </location>
</feature>
<gene>
    <name evidence="3" type="ORF">PSAKL28_37070</name>
</gene>
<dbReference type="InterPro" id="IPR000620">
    <property type="entry name" value="EamA_dom"/>
</dbReference>
<feature type="transmembrane region" description="Helical" evidence="1">
    <location>
        <begin position="5"/>
        <end position="25"/>
    </location>
</feature>
<feature type="transmembrane region" description="Helical" evidence="1">
    <location>
        <begin position="121"/>
        <end position="139"/>
    </location>
</feature>
<keyword evidence="1" id="KW-1133">Transmembrane helix</keyword>
<reference evidence="3 4" key="1">
    <citation type="submission" date="2014-07" db="EMBL/GenBank/DDBJ databases">
        <authorList>
            <person name="Lee K."/>
            <person name="Lim J.Y."/>
            <person name="Hwang I."/>
        </authorList>
    </citation>
    <scope>NUCLEOTIDE SEQUENCE [LARGE SCALE GENOMIC DNA]</scope>
    <source>
        <strain evidence="3 4">KL28</strain>
    </source>
</reference>
<feature type="transmembrane region" description="Helical" evidence="1">
    <location>
        <begin position="151"/>
        <end position="169"/>
    </location>
</feature>
<feature type="domain" description="EamA" evidence="2">
    <location>
        <begin position="4"/>
        <end position="136"/>
    </location>
</feature>
<dbReference type="Proteomes" id="UP000028931">
    <property type="component" value="Chromosome"/>
</dbReference>
<proteinExistence type="predicted"/>
<protein>
    <submittedName>
        <fullName evidence="3">DMT family permease</fullName>
    </submittedName>
</protein>
<dbReference type="InterPro" id="IPR037185">
    <property type="entry name" value="EmrE-like"/>
</dbReference>
<feature type="transmembrane region" description="Helical" evidence="1">
    <location>
        <begin position="92"/>
        <end position="109"/>
    </location>
</feature>
<sequence>MKQGVAYAGVAGAMWGLVLMVPQLLPEFSPVLLSCARFVLFGGVTLVLALPMRKALGKLTLADLWMLGRLALVGNLLYFICLVAAIQRLGVAPASLIVGVLPLTITLYGRHDSGGVALKQLFAPLLLILAGMLCINLQTFAVEPGAAGDKVAGVLYALAALACWTWYAVNNSRYLKQCGHFDSHQWSVLCGVMTGVFSLVLVAVIALWQPSQLQVQASAERWWLFWLYSLGCAVFGSWLAALLWNAASKRMPLTLSGQLIVFETLFALLYAFIWRQSGPSLLEAAAILLVIGGVCWSMRQHGPAVGAGLPREAT</sequence>
<feature type="transmembrane region" description="Helical" evidence="1">
    <location>
        <begin position="189"/>
        <end position="210"/>
    </location>
</feature>
<dbReference type="Pfam" id="PF00892">
    <property type="entry name" value="EamA"/>
    <property type="match status" value="2"/>
</dbReference>
<keyword evidence="1" id="KW-0472">Membrane</keyword>
<evidence type="ECO:0000256" key="1">
    <source>
        <dbReference type="SAM" id="Phobius"/>
    </source>
</evidence>
<dbReference type="EMBL" id="CP009048">
    <property type="protein sequence ID" value="AIL62859.1"/>
    <property type="molecule type" value="Genomic_DNA"/>
</dbReference>
<feature type="transmembrane region" description="Helical" evidence="1">
    <location>
        <begin position="255"/>
        <end position="274"/>
    </location>
</feature>
<dbReference type="eggNOG" id="COG0697">
    <property type="taxonomic scope" value="Bacteria"/>
</dbReference>
<dbReference type="KEGG" id="palk:PSAKL28_37070"/>
<feature type="transmembrane region" description="Helical" evidence="1">
    <location>
        <begin position="64"/>
        <end position="86"/>
    </location>
</feature>
<organism evidence="3 4">
    <name type="scientific">Pseudomonas alkylphenolica</name>
    <dbReference type="NCBI Taxonomy" id="237609"/>
    <lineage>
        <taxon>Bacteria</taxon>
        <taxon>Pseudomonadati</taxon>
        <taxon>Pseudomonadota</taxon>
        <taxon>Gammaproteobacteria</taxon>
        <taxon>Pseudomonadales</taxon>
        <taxon>Pseudomonadaceae</taxon>
        <taxon>Pseudomonas</taxon>
    </lineage>
</organism>